<keyword evidence="2" id="KW-1185">Reference proteome</keyword>
<name>A0A7U2I2R8_PHANO</name>
<protein>
    <submittedName>
        <fullName evidence="1">Uncharacterized protein</fullName>
    </submittedName>
</protein>
<accession>A0A7U2I2R8</accession>
<dbReference type="VEuPathDB" id="FungiDB:JI435_410890"/>
<dbReference type="Proteomes" id="UP000663193">
    <property type="component" value="Chromosome 7"/>
</dbReference>
<sequence length="59" mass="6878">MRAYHIQAYICKELPQNKARFSGRHSTLWMTMKSMAFHLSTCQPRVSYLVHGQPIGQIQ</sequence>
<organism evidence="1 2">
    <name type="scientific">Phaeosphaeria nodorum (strain SN15 / ATCC MYA-4574 / FGSC 10173)</name>
    <name type="common">Glume blotch fungus</name>
    <name type="synonym">Parastagonospora nodorum</name>
    <dbReference type="NCBI Taxonomy" id="321614"/>
    <lineage>
        <taxon>Eukaryota</taxon>
        <taxon>Fungi</taxon>
        <taxon>Dikarya</taxon>
        <taxon>Ascomycota</taxon>
        <taxon>Pezizomycotina</taxon>
        <taxon>Dothideomycetes</taxon>
        <taxon>Pleosporomycetidae</taxon>
        <taxon>Pleosporales</taxon>
        <taxon>Pleosporineae</taxon>
        <taxon>Phaeosphaeriaceae</taxon>
        <taxon>Parastagonospora</taxon>
    </lineage>
</organism>
<evidence type="ECO:0000313" key="1">
    <source>
        <dbReference type="EMBL" id="QRC97711.1"/>
    </source>
</evidence>
<evidence type="ECO:0000313" key="2">
    <source>
        <dbReference type="Proteomes" id="UP000663193"/>
    </source>
</evidence>
<dbReference type="EMBL" id="CP069029">
    <property type="protein sequence ID" value="QRC97711.1"/>
    <property type="molecule type" value="Genomic_DNA"/>
</dbReference>
<proteinExistence type="predicted"/>
<dbReference type="AlphaFoldDB" id="A0A7U2I2R8"/>
<gene>
    <name evidence="1" type="ORF">JI435_410890</name>
</gene>
<reference evidence="2" key="1">
    <citation type="journal article" date="2021" name="BMC Genomics">
        <title>Chromosome-level genome assembly and manually-curated proteome of model necrotroph Parastagonospora nodorum Sn15 reveals a genome-wide trove of candidate effector homologs, and redundancy of virulence-related functions within an accessory chromosome.</title>
        <authorList>
            <person name="Bertazzoni S."/>
            <person name="Jones D.A.B."/>
            <person name="Phan H.T."/>
            <person name="Tan K.-C."/>
            <person name="Hane J.K."/>
        </authorList>
    </citation>
    <scope>NUCLEOTIDE SEQUENCE [LARGE SCALE GENOMIC DNA]</scope>
    <source>
        <strain evidence="2">SN15 / ATCC MYA-4574 / FGSC 10173)</strain>
    </source>
</reference>